<evidence type="ECO:0000313" key="2">
    <source>
        <dbReference type="Proteomes" id="UP000016842"/>
    </source>
</evidence>
<accession>U4VI72</accession>
<proteinExistence type="predicted"/>
<dbReference type="EMBL" id="ASXJ01000076">
    <property type="protein sequence ID" value="ERM02587.1"/>
    <property type="molecule type" value="Genomic_DNA"/>
</dbReference>
<evidence type="ECO:0000313" key="1">
    <source>
        <dbReference type="EMBL" id="ERM02587.1"/>
    </source>
</evidence>
<protein>
    <submittedName>
        <fullName evidence="1">Uncharacterized protein</fullName>
    </submittedName>
</protein>
<gene>
    <name evidence="1" type="ORF">Q644_02015</name>
</gene>
<sequence>MLQFVAIDLSSVGDVAPSIANEVNSTQEN</sequence>
<name>U4VI72_9HYPH</name>
<dbReference type="Proteomes" id="UP000016842">
    <property type="component" value="Unassembled WGS sequence"/>
</dbReference>
<organism evidence="1 2">
    <name type="scientific">Brucella intermedia 229E</name>
    <dbReference type="NCBI Taxonomy" id="1337887"/>
    <lineage>
        <taxon>Bacteria</taxon>
        <taxon>Pseudomonadati</taxon>
        <taxon>Pseudomonadota</taxon>
        <taxon>Alphaproteobacteria</taxon>
        <taxon>Hyphomicrobiales</taxon>
        <taxon>Brucellaceae</taxon>
        <taxon>Brucella/Ochrobactrum group</taxon>
        <taxon>Brucella</taxon>
    </lineage>
</organism>
<reference evidence="1 2" key="1">
    <citation type="journal article" date="2014" name="FEMS Microbiol. Lett.">
        <title>Genome sequencing analysis reveals virulence-related gene content of Ochrobactrum intermedium strain 229E, a urease-positive strain isolated from the human gastric niche.</title>
        <authorList>
            <person name="Kulkarni G.J."/>
            <person name="Shetty S."/>
            <person name="Dharne M.S."/>
            <person name="Shouche Y.S."/>
        </authorList>
    </citation>
    <scope>NUCLEOTIDE SEQUENCE [LARGE SCALE GENOMIC DNA]</scope>
    <source>
        <strain evidence="1 2">229E</strain>
    </source>
</reference>
<comment type="caution">
    <text evidence="1">The sequence shown here is derived from an EMBL/GenBank/DDBJ whole genome shotgun (WGS) entry which is preliminary data.</text>
</comment>
<dbReference type="AlphaFoldDB" id="U4VI72"/>